<dbReference type="GO" id="GO:0022857">
    <property type="term" value="F:transmembrane transporter activity"/>
    <property type="evidence" value="ECO:0007669"/>
    <property type="project" value="TreeGrafter"/>
</dbReference>
<keyword evidence="4 6" id="KW-1133">Transmembrane helix</keyword>
<reference evidence="7" key="1">
    <citation type="submission" date="2021-10" db="EMBL/GenBank/DDBJ databases">
        <title>De novo Genome Assembly of Clathrus columnatus (Basidiomycota, Fungi) Using Illumina and Nanopore Sequence Data.</title>
        <authorList>
            <person name="Ogiso-Tanaka E."/>
            <person name="Itagaki H."/>
            <person name="Hosoya T."/>
            <person name="Hosaka K."/>
        </authorList>
    </citation>
    <scope>NUCLEOTIDE SEQUENCE</scope>
    <source>
        <strain evidence="7">MO-923</strain>
    </source>
</reference>
<comment type="caution">
    <text evidence="7">The sequence shown here is derived from an EMBL/GenBank/DDBJ whole genome shotgun (WGS) entry which is preliminary data.</text>
</comment>
<feature type="transmembrane region" description="Helical" evidence="6">
    <location>
        <begin position="29"/>
        <end position="51"/>
    </location>
</feature>
<evidence type="ECO:0000256" key="1">
    <source>
        <dbReference type="ARBA" id="ARBA00004141"/>
    </source>
</evidence>
<organism evidence="7 8">
    <name type="scientific">Clathrus columnatus</name>
    <dbReference type="NCBI Taxonomy" id="1419009"/>
    <lineage>
        <taxon>Eukaryota</taxon>
        <taxon>Fungi</taxon>
        <taxon>Dikarya</taxon>
        <taxon>Basidiomycota</taxon>
        <taxon>Agaricomycotina</taxon>
        <taxon>Agaricomycetes</taxon>
        <taxon>Phallomycetidae</taxon>
        <taxon>Phallales</taxon>
        <taxon>Clathraceae</taxon>
        <taxon>Clathrus</taxon>
    </lineage>
</organism>
<dbReference type="Gene3D" id="1.20.1250.20">
    <property type="entry name" value="MFS general substrate transporter like domains"/>
    <property type="match status" value="2"/>
</dbReference>
<evidence type="ECO:0008006" key="9">
    <source>
        <dbReference type="Google" id="ProtNLM"/>
    </source>
</evidence>
<protein>
    <recommendedName>
        <fullName evidence="9">MFS general substrate transporter</fullName>
    </recommendedName>
</protein>
<feature type="transmembrane region" description="Helical" evidence="6">
    <location>
        <begin position="100"/>
        <end position="119"/>
    </location>
</feature>
<name>A0AAV5A443_9AGAM</name>
<evidence type="ECO:0000256" key="3">
    <source>
        <dbReference type="ARBA" id="ARBA00022692"/>
    </source>
</evidence>
<dbReference type="SUPFAM" id="SSF103473">
    <property type="entry name" value="MFS general substrate transporter"/>
    <property type="match status" value="1"/>
</dbReference>
<keyword evidence="2" id="KW-0813">Transport</keyword>
<evidence type="ECO:0000313" key="7">
    <source>
        <dbReference type="EMBL" id="GJJ08202.1"/>
    </source>
</evidence>
<comment type="subcellular location">
    <subcellularLocation>
        <location evidence="1">Membrane</location>
        <topology evidence="1">Multi-pass membrane protein</topology>
    </subcellularLocation>
</comment>
<dbReference type="GO" id="GO:0016020">
    <property type="term" value="C:membrane"/>
    <property type="evidence" value="ECO:0007669"/>
    <property type="project" value="UniProtKB-SubCell"/>
</dbReference>
<dbReference type="PANTHER" id="PTHR43791:SF19">
    <property type="entry name" value="TRANSPORTER, PUTATIVE (AFU_ORTHOLOGUE AFUA_1G01812)-RELATED"/>
    <property type="match status" value="1"/>
</dbReference>
<gene>
    <name evidence="7" type="ORF">Clacol_002410</name>
</gene>
<evidence type="ECO:0000256" key="5">
    <source>
        <dbReference type="ARBA" id="ARBA00023136"/>
    </source>
</evidence>
<evidence type="ECO:0000256" key="6">
    <source>
        <dbReference type="SAM" id="Phobius"/>
    </source>
</evidence>
<keyword evidence="5 6" id="KW-0472">Membrane</keyword>
<feature type="transmembrane region" description="Helical" evidence="6">
    <location>
        <begin position="150"/>
        <end position="167"/>
    </location>
</feature>
<proteinExistence type="predicted"/>
<evidence type="ECO:0000313" key="8">
    <source>
        <dbReference type="Proteomes" id="UP001050691"/>
    </source>
</evidence>
<keyword evidence="3 6" id="KW-0812">Transmembrane</keyword>
<dbReference type="EMBL" id="BPWL01000003">
    <property type="protein sequence ID" value="GJJ08202.1"/>
    <property type="molecule type" value="Genomic_DNA"/>
</dbReference>
<accession>A0AAV5A443</accession>
<keyword evidence="8" id="KW-1185">Reference proteome</keyword>
<dbReference type="PANTHER" id="PTHR43791">
    <property type="entry name" value="PERMEASE-RELATED"/>
    <property type="match status" value="1"/>
</dbReference>
<feature type="transmembrane region" description="Helical" evidence="6">
    <location>
        <begin position="125"/>
        <end position="143"/>
    </location>
</feature>
<evidence type="ECO:0000256" key="4">
    <source>
        <dbReference type="ARBA" id="ARBA00022989"/>
    </source>
</evidence>
<feature type="transmembrane region" description="Helical" evidence="6">
    <location>
        <begin position="217"/>
        <end position="234"/>
    </location>
</feature>
<sequence>MASISGAFGGLLAAAISNMQGVGGKPAWSWIFILEGLATVVAGVLSFWIIVDFPDTATFITEAERKYIIKKLQDDGQFSVAGETFAFRHILAAFRDYKTWLCMLIGAGYILTCIVGYYADRLGNRGYFNLGCFGVGIVGYIILITSHNATLSYIAIYLAASGIYPVVANSTTWFANNAEGSYKRGVTVAMAIGFANLQGIYRAQDAPRYILGHAVQLGYISLGFIATSVLMLTLHRENKKRQRGERDEIILSENRMLDPEKETRNKRNGVFETVEDARREKGDKWSGFRYHL</sequence>
<evidence type="ECO:0000256" key="2">
    <source>
        <dbReference type="ARBA" id="ARBA00022448"/>
    </source>
</evidence>
<dbReference type="Proteomes" id="UP001050691">
    <property type="component" value="Unassembled WGS sequence"/>
</dbReference>
<dbReference type="InterPro" id="IPR036259">
    <property type="entry name" value="MFS_trans_sf"/>
</dbReference>
<dbReference type="AlphaFoldDB" id="A0AAV5A443"/>